<dbReference type="EMBL" id="JACIEE010000005">
    <property type="protein sequence ID" value="MBB3977278.1"/>
    <property type="molecule type" value="Genomic_DNA"/>
</dbReference>
<dbReference type="InterPro" id="IPR005135">
    <property type="entry name" value="Endo/exonuclease/phosphatase"/>
</dbReference>
<protein>
    <submittedName>
        <fullName evidence="3">Endonuclease/exonuclease/phosphatase (EEP) superfamily protein YafD</fullName>
    </submittedName>
</protein>
<keyword evidence="1" id="KW-1133">Transmembrane helix</keyword>
<name>A0A7W6DCH8_9HYPH</name>
<proteinExistence type="predicted"/>
<dbReference type="GO" id="GO:0004519">
    <property type="term" value="F:endonuclease activity"/>
    <property type="evidence" value="ECO:0007669"/>
    <property type="project" value="UniProtKB-KW"/>
</dbReference>
<dbReference type="RefSeq" id="WP_183804560.1">
    <property type="nucleotide sequence ID" value="NZ_JACIEE010000005.1"/>
</dbReference>
<evidence type="ECO:0000313" key="3">
    <source>
        <dbReference type="EMBL" id="MBB3977278.1"/>
    </source>
</evidence>
<evidence type="ECO:0000256" key="1">
    <source>
        <dbReference type="SAM" id="Phobius"/>
    </source>
</evidence>
<feature type="transmembrane region" description="Helical" evidence="1">
    <location>
        <begin position="69"/>
        <end position="88"/>
    </location>
</feature>
<keyword evidence="3" id="KW-0269">Exonuclease</keyword>
<dbReference type="GO" id="GO:0004527">
    <property type="term" value="F:exonuclease activity"/>
    <property type="evidence" value="ECO:0007669"/>
    <property type="project" value="UniProtKB-KW"/>
</dbReference>
<dbReference type="Pfam" id="PF03372">
    <property type="entry name" value="Exo_endo_phos"/>
    <property type="match status" value="1"/>
</dbReference>
<keyword evidence="3" id="KW-0540">Nuclease</keyword>
<sequence>MSTVSPRTIATMARLLLWSAAIAILSTATLTVVAARTFWLADLATFAWPFLVLPAVIVFLSAILARRPALIAISATGLGIALLPSFALPTAPPATGQPGLRVITANLFVENERTPAEFIDFLHRENPDVVVLQEIREHWQEALVQSGLLPYQSSSDILSRDRMKVFSKLPILSEMPLAPYFDGEQIRKRPVRLVLDNGGRPLVLYAIHPETPRRPWKWRDRNNYLALTAQAARGDLQSSDVIVAGDWNTPPWSPFFVDFLRNSGLQAAIVDLLPTMTRFSLRAAGLLGIHAGSQIDHVAVSPGISVGGWRAGPDYGSNHLPVIVDLALPR</sequence>
<keyword evidence="1" id="KW-0812">Transmembrane</keyword>
<accession>A0A7W6DCH8</accession>
<dbReference type="InterPro" id="IPR036691">
    <property type="entry name" value="Endo/exonu/phosph_ase_sf"/>
</dbReference>
<keyword evidence="4" id="KW-1185">Reference proteome</keyword>
<dbReference type="Gene3D" id="3.60.10.10">
    <property type="entry name" value="Endonuclease/exonuclease/phosphatase"/>
    <property type="match status" value="1"/>
</dbReference>
<keyword evidence="1" id="KW-0472">Membrane</keyword>
<dbReference type="SUPFAM" id="SSF56219">
    <property type="entry name" value="DNase I-like"/>
    <property type="match status" value="1"/>
</dbReference>
<keyword evidence="3" id="KW-0378">Hydrolase</keyword>
<keyword evidence="3" id="KW-0255">Endonuclease</keyword>
<evidence type="ECO:0000259" key="2">
    <source>
        <dbReference type="Pfam" id="PF03372"/>
    </source>
</evidence>
<organism evidence="3 4">
    <name type="scientific">Mycoplana azooxidifex</name>
    <dbReference type="NCBI Taxonomy" id="1636188"/>
    <lineage>
        <taxon>Bacteria</taxon>
        <taxon>Pseudomonadati</taxon>
        <taxon>Pseudomonadota</taxon>
        <taxon>Alphaproteobacteria</taxon>
        <taxon>Hyphomicrobiales</taxon>
        <taxon>Rhizobiaceae</taxon>
        <taxon>Mycoplana</taxon>
    </lineage>
</organism>
<dbReference type="Proteomes" id="UP000574761">
    <property type="component" value="Unassembled WGS sequence"/>
</dbReference>
<dbReference type="AlphaFoldDB" id="A0A7W6DCH8"/>
<evidence type="ECO:0000313" key="4">
    <source>
        <dbReference type="Proteomes" id="UP000574761"/>
    </source>
</evidence>
<comment type="caution">
    <text evidence="3">The sequence shown here is derived from an EMBL/GenBank/DDBJ whole genome shotgun (WGS) entry which is preliminary data.</text>
</comment>
<feature type="domain" description="Endonuclease/exonuclease/phosphatase" evidence="2">
    <location>
        <begin position="104"/>
        <end position="319"/>
    </location>
</feature>
<gene>
    <name evidence="3" type="ORF">GGQ64_002484</name>
</gene>
<reference evidence="3 4" key="1">
    <citation type="submission" date="2020-08" db="EMBL/GenBank/DDBJ databases">
        <title>Genomic Encyclopedia of Type Strains, Phase IV (KMG-IV): sequencing the most valuable type-strain genomes for metagenomic binning, comparative biology and taxonomic classification.</title>
        <authorList>
            <person name="Goeker M."/>
        </authorList>
    </citation>
    <scope>NUCLEOTIDE SEQUENCE [LARGE SCALE GENOMIC DNA]</scope>
    <source>
        <strain evidence="3 4">DSM 100211</strain>
    </source>
</reference>
<feature type="transmembrane region" description="Helical" evidence="1">
    <location>
        <begin position="45"/>
        <end position="64"/>
    </location>
</feature>